<feature type="transmembrane region" description="Helical" evidence="1">
    <location>
        <begin position="56"/>
        <end position="74"/>
    </location>
</feature>
<evidence type="ECO:0000256" key="1">
    <source>
        <dbReference type="SAM" id="Phobius"/>
    </source>
</evidence>
<name>A0ABN7S5Z5_OIKDI</name>
<evidence type="ECO:0000313" key="2">
    <source>
        <dbReference type="EMBL" id="CAG5090243.1"/>
    </source>
</evidence>
<dbReference type="Proteomes" id="UP001158576">
    <property type="component" value="Chromosome PAR"/>
</dbReference>
<reference evidence="2 3" key="1">
    <citation type="submission" date="2021-04" db="EMBL/GenBank/DDBJ databases">
        <authorList>
            <person name="Bliznina A."/>
        </authorList>
    </citation>
    <scope>NUCLEOTIDE SEQUENCE [LARGE SCALE GENOMIC DNA]</scope>
</reference>
<feature type="transmembrane region" description="Helical" evidence="1">
    <location>
        <begin position="146"/>
        <end position="172"/>
    </location>
</feature>
<keyword evidence="1" id="KW-0472">Membrane</keyword>
<feature type="transmembrane region" description="Helical" evidence="1">
    <location>
        <begin position="20"/>
        <end position="44"/>
    </location>
</feature>
<keyword evidence="1" id="KW-0812">Transmembrane</keyword>
<sequence>MQDILPAYSSFNFCQDYDIHVAFITACFWISYNVVIMGVSSYYGSSVTHRSLSGDYYFLWFLFVLNFTSAALLMNIYSKEDPNLKVLDACIGLSSIAIGVSTLIILKTVCRICTVRIEIQENDLEKSKPISPENQVKSSEERLQTFYIVQILLMLVNNIYAGVIVGFIIHFLNAC</sequence>
<organism evidence="2 3">
    <name type="scientific">Oikopleura dioica</name>
    <name type="common">Tunicate</name>
    <dbReference type="NCBI Taxonomy" id="34765"/>
    <lineage>
        <taxon>Eukaryota</taxon>
        <taxon>Metazoa</taxon>
        <taxon>Chordata</taxon>
        <taxon>Tunicata</taxon>
        <taxon>Appendicularia</taxon>
        <taxon>Copelata</taxon>
        <taxon>Oikopleuridae</taxon>
        <taxon>Oikopleura</taxon>
    </lineage>
</organism>
<evidence type="ECO:0000313" key="3">
    <source>
        <dbReference type="Proteomes" id="UP001158576"/>
    </source>
</evidence>
<keyword evidence="1" id="KW-1133">Transmembrane helix</keyword>
<proteinExistence type="predicted"/>
<keyword evidence="3" id="KW-1185">Reference proteome</keyword>
<feature type="transmembrane region" description="Helical" evidence="1">
    <location>
        <begin position="86"/>
        <end position="106"/>
    </location>
</feature>
<dbReference type="EMBL" id="OU015568">
    <property type="protein sequence ID" value="CAG5090243.1"/>
    <property type="molecule type" value="Genomic_DNA"/>
</dbReference>
<gene>
    <name evidence="2" type="ORF">OKIOD_LOCUS4079</name>
</gene>
<accession>A0ABN7S5Z5</accession>
<protein>
    <submittedName>
        <fullName evidence="2">Oidioi.mRNA.OKI2018_I69.PAR.g12521.t1.cds</fullName>
    </submittedName>
</protein>